<dbReference type="GO" id="GO:0005794">
    <property type="term" value="C:Golgi apparatus"/>
    <property type="evidence" value="ECO:0007669"/>
    <property type="project" value="UniProtKB-SubCell"/>
</dbReference>
<evidence type="ECO:0000256" key="7">
    <source>
        <dbReference type="ARBA" id="ARBA00022824"/>
    </source>
</evidence>
<proteinExistence type="inferred from homology"/>
<evidence type="ECO:0000256" key="9">
    <source>
        <dbReference type="ARBA" id="ARBA00023055"/>
    </source>
</evidence>
<organism evidence="19 20">
    <name type="scientific">Carpinus fangiana</name>
    <dbReference type="NCBI Taxonomy" id="176857"/>
    <lineage>
        <taxon>Eukaryota</taxon>
        <taxon>Viridiplantae</taxon>
        <taxon>Streptophyta</taxon>
        <taxon>Embryophyta</taxon>
        <taxon>Tracheophyta</taxon>
        <taxon>Spermatophyta</taxon>
        <taxon>Magnoliopsida</taxon>
        <taxon>eudicotyledons</taxon>
        <taxon>Gunneridae</taxon>
        <taxon>Pentapetalae</taxon>
        <taxon>rosids</taxon>
        <taxon>fabids</taxon>
        <taxon>Fagales</taxon>
        <taxon>Betulaceae</taxon>
        <taxon>Carpinus</taxon>
    </lineage>
</organism>
<dbReference type="GO" id="GO:0005789">
    <property type="term" value="C:endoplasmic reticulum membrane"/>
    <property type="evidence" value="ECO:0007669"/>
    <property type="project" value="UniProtKB-SubCell"/>
</dbReference>
<dbReference type="InterPro" id="IPR013931">
    <property type="entry name" value="Svf1-like_N"/>
</dbReference>
<evidence type="ECO:0000256" key="15">
    <source>
        <dbReference type="ARBA" id="ARBA00073016"/>
    </source>
</evidence>
<feature type="domain" description="Svf1-like N-terminal" evidence="17">
    <location>
        <begin position="52"/>
        <end position="217"/>
    </location>
</feature>
<evidence type="ECO:0000256" key="2">
    <source>
        <dbReference type="ARBA" id="ARBA00004406"/>
    </source>
</evidence>
<dbReference type="Gene3D" id="2.40.370.10">
    <property type="entry name" value="AttH-like domain"/>
    <property type="match status" value="1"/>
</dbReference>
<evidence type="ECO:0000256" key="4">
    <source>
        <dbReference type="ARBA" id="ARBA00009069"/>
    </source>
</evidence>
<evidence type="ECO:0000256" key="5">
    <source>
        <dbReference type="ARBA" id="ARBA00022448"/>
    </source>
</evidence>
<evidence type="ECO:0000256" key="10">
    <source>
        <dbReference type="ARBA" id="ARBA00023136"/>
    </source>
</evidence>
<dbReference type="GO" id="GO:0005634">
    <property type="term" value="C:nucleus"/>
    <property type="evidence" value="ECO:0007669"/>
    <property type="project" value="UniProtKB-SubCell"/>
</dbReference>
<accession>A0A5N6KT14</accession>
<name>A0A5N6KT14_9ROSI</name>
<evidence type="ECO:0000313" key="19">
    <source>
        <dbReference type="EMBL" id="KAB8342925.1"/>
    </source>
</evidence>
<dbReference type="GO" id="GO:0006869">
    <property type="term" value="P:lipid transport"/>
    <property type="evidence" value="ECO:0007669"/>
    <property type="project" value="UniProtKB-KW"/>
</dbReference>
<keyword evidence="6" id="KW-0963">Cytoplasm</keyword>
<evidence type="ECO:0000256" key="13">
    <source>
        <dbReference type="ARBA" id="ARBA00058755"/>
    </source>
</evidence>
<keyword evidence="7" id="KW-0256">Endoplasmic reticulum</keyword>
<evidence type="ECO:0000259" key="18">
    <source>
        <dbReference type="Pfam" id="PF17187"/>
    </source>
</evidence>
<evidence type="ECO:0000313" key="20">
    <source>
        <dbReference type="Proteomes" id="UP000327013"/>
    </source>
</evidence>
<feature type="domain" description="Svf1-like C-terminal" evidence="18">
    <location>
        <begin position="219"/>
        <end position="381"/>
    </location>
</feature>
<evidence type="ECO:0000256" key="14">
    <source>
        <dbReference type="ARBA" id="ARBA00069547"/>
    </source>
</evidence>
<keyword evidence="10" id="KW-0472">Membrane</keyword>
<dbReference type="InterPro" id="IPR023374">
    <property type="entry name" value="AttH-like_dom_sf"/>
</dbReference>
<evidence type="ECO:0000259" key="17">
    <source>
        <dbReference type="Pfam" id="PF08622"/>
    </source>
</evidence>
<dbReference type="GO" id="GO:0006979">
    <property type="term" value="P:response to oxidative stress"/>
    <property type="evidence" value="ECO:0007669"/>
    <property type="project" value="InterPro"/>
</dbReference>
<dbReference type="SUPFAM" id="SSF159245">
    <property type="entry name" value="AttH-like"/>
    <property type="match status" value="1"/>
</dbReference>
<protein>
    <recommendedName>
        <fullName evidence="15">Ceramide-binding protein SVF1</fullName>
    </recommendedName>
    <alternativeName>
        <fullName evidence="14">Ceramide-binding protein svf1</fullName>
    </alternativeName>
    <alternativeName>
        <fullName evidence="16">Survival factor 1</fullName>
    </alternativeName>
</protein>
<dbReference type="PANTHER" id="PTHR47107:SF1">
    <property type="entry name" value="CERAMIDE-BINDING PROTEIN SVF1-RELATED"/>
    <property type="match status" value="1"/>
</dbReference>
<gene>
    <name evidence="19" type="ORF">FH972_022522</name>
</gene>
<keyword evidence="11" id="KW-0539">Nucleus</keyword>
<sequence>MNWLKKTMADVAGTQEPIYGPSAIQPVTAQSPNHSVLTRDDLRWKGMNSTNVENQVFYVTTASGHVVMAQLIYSNVAGLHTTCQFNSKIFYPKDAAGKPTKEHLWCSTPLSNFQFDDTKHSVKADNCSITLSADGNSYSIKSTVSKDTVVDLTFTRAAPGFVAGADGTSHFGTDPQKPWGSMRHAIWPRCHATGTFTTRTDGPLDVRGTGVFVHALQGMKPHHAAARWNFCNWHGPTHSAILMSYTTPPSYGSTVVSVGCLCTDDALLWAGAQGASVEHTAIKGDPDVSWPEPGAVSYKWAGQSAAGKEVSAELAGDLGQRTDRVDVMAEVPKFVKQIVAGAAGTRPYIYQWITKLTLKGTDGETAINEEGDLFMEATFIS</sequence>
<dbReference type="EMBL" id="VIBQ01000012">
    <property type="protein sequence ID" value="KAB8342925.1"/>
    <property type="molecule type" value="Genomic_DNA"/>
</dbReference>
<comment type="subcellular location">
    <subcellularLocation>
        <location evidence="3">Cytoplasm</location>
    </subcellularLocation>
    <subcellularLocation>
        <location evidence="2">Endoplasmic reticulum membrane</location>
        <topology evidence="2">Peripheral membrane protein</topology>
    </subcellularLocation>
    <subcellularLocation>
        <location evidence="12">Golgi apparatus</location>
        <location evidence="12">cis-Golgi network membrane</location>
        <topology evidence="12">Peripheral membrane protein</topology>
    </subcellularLocation>
    <subcellularLocation>
        <location evidence="1">Nucleus</location>
    </subcellularLocation>
</comment>
<dbReference type="Pfam" id="PF08622">
    <property type="entry name" value="Svf1"/>
    <property type="match status" value="1"/>
</dbReference>
<dbReference type="Proteomes" id="UP000327013">
    <property type="component" value="Unassembled WGS sequence"/>
</dbReference>
<keyword evidence="5" id="KW-0813">Transport</keyword>
<evidence type="ECO:0000256" key="1">
    <source>
        <dbReference type="ARBA" id="ARBA00004123"/>
    </source>
</evidence>
<dbReference type="PANTHER" id="PTHR47107">
    <property type="entry name" value="SVF1-LIKE PROTEIN YDR222W-RELATED"/>
    <property type="match status" value="1"/>
</dbReference>
<dbReference type="AlphaFoldDB" id="A0A5N6KT14"/>
<comment type="function">
    <text evidence="13">Ceramide-binding protein that may transfer ceramides from the endoplasmic reticulum membrane to the cis-Golgi network membrane, and is thereby required for the biosynthesis of complex sphingolipids.</text>
</comment>
<evidence type="ECO:0000256" key="6">
    <source>
        <dbReference type="ARBA" id="ARBA00022490"/>
    </source>
</evidence>
<comment type="similarity">
    <text evidence="4">Belongs to the SVF1 family.</text>
</comment>
<evidence type="ECO:0000256" key="8">
    <source>
        <dbReference type="ARBA" id="ARBA00023034"/>
    </source>
</evidence>
<keyword evidence="9" id="KW-0445">Lipid transport</keyword>
<dbReference type="OrthoDB" id="2590239at2759"/>
<keyword evidence="20" id="KW-1185">Reference proteome</keyword>
<evidence type="ECO:0000256" key="12">
    <source>
        <dbReference type="ARBA" id="ARBA00046302"/>
    </source>
</evidence>
<dbReference type="Pfam" id="PF17187">
    <property type="entry name" value="Svf1_C"/>
    <property type="match status" value="1"/>
</dbReference>
<dbReference type="InterPro" id="IPR051385">
    <property type="entry name" value="Ceramide-binding_SVF1"/>
</dbReference>
<keyword evidence="8" id="KW-0333">Golgi apparatus</keyword>
<evidence type="ECO:0000256" key="3">
    <source>
        <dbReference type="ARBA" id="ARBA00004496"/>
    </source>
</evidence>
<dbReference type="InterPro" id="IPR033394">
    <property type="entry name" value="Svf1-like_C"/>
</dbReference>
<reference evidence="19 20" key="1">
    <citation type="submission" date="2019-06" db="EMBL/GenBank/DDBJ databases">
        <title>A chromosomal-level reference genome of Carpinus fangiana (Coryloideae, Betulaceae).</title>
        <authorList>
            <person name="Yang X."/>
            <person name="Wang Z."/>
            <person name="Zhang L."/>
            <person name="Hao G."/>
            <person name="Liu J."/>
            <person name="Yang Y."/>
        </authorList>
    </citation>
    <scope>NUCLEOTIDE SEQUENCE [LARGE SCALE GENOMIC DNA]</scope>
    <source>
        <strain evidence="19">Cfa_2016G</strain>
        <tissue evidence="19">Leaf</tissue>
    </source>
</reference>
<comment type="caution">
    <text evidence="19">The sequence shown here is derived from an EMBL/GenBank/DDBJ whole genome shotgun (WGS) entry which is preliminary data.</text>
</comment>
<dbReference type="FunFam" id="2.40.370.10:FF:000001">
    <property type="entry name" value="Survival factor 1"/>
    <property type="match status" value="1"/>
</dbReference>
<evidence type="ECO:0000256" key="16">
    <source>
        <dbReference type="ARBA" id="ARBA00081132"/>
    </source>
</evidence>
<evidence type="ECO:0000256" key="11">
    <source>
        <dbReference type="ARBA" id="ARBA00023242"/>
    </source>
</evidence>